<dbReference type="PROSITE" id="PS50928">
    <property type="entry name" value="ABC_TM1"/>
    <property type="match status" value="1"/>
</dbReference>
<keyword evidence="5 7" id="KW-1133">Transmembrane helix</keyword>
<dbReference type="EMBL" id="LR594035">
    <property type="protein sequence ID" value="VTS37193.1"/>
    <property type="molecule type" value="Genomic_DNA"/>
</dbReference>
<evidence type="ECO:0000256" key="6">
    <source>
        <dbReference type="ARBA" id="ARBA00023136"/>
    </source>
</evidence>
<evidence type="ECO:0000256" key="1">
    <source>
        <dbReference type="ARBA" id="ARBA00004651"/>
    </source>
</evidence>
<dbReference type="PANTHER" id="PTHR30193:SF37">
    <property type="entry name" value="INNER MEMBRANE ABC TRANSPORTER PERMEASE PROTEIN YCJO"/>
    <property type="match status" value="1"/>
</dbReference>
<comment type="similarity">
    <text evidence="7">Belongs to the binding-protein-dependent transport system permease family.</text>
</comment>
<accession>A0A4U9Z9T5</accession>
<dbReference type="PANTHER" id="PTHR30193">
    <property type="entry name" value="ABC TRANSPORTER PERMEASE PROTEIN"/>
    <property type="match status" value="1"/>
</dbReference>
<dbReference type="Pfam" id="PF00528">
    <property type="entry name" value="BPD_transp_1"/>
    <property type="match status" value="1"/>
</dbReference>
<dbReference type="GO" id="GO:0055085">
    <property type="term" value="P:transmembrane transport"/>
    <property type="evidence" value="ECO:0007669"/>
    <property type="project" value="InterPro"/>
</dbReference>
<gene>
    <name evidence="9" type="primary">ugpA_2</name>
    <name evidence="9" type="ORF">NCTC5385_01888</name>
</gene>
<protein>
    <submittedName>
        <fullName evidence="9">ABC transporter, permease protein</fullName>
    </submittedName>
</protein>
<organism evidence="9 10">
    <name type="scientific">Streptococcus pseudoporcinus</name>
    <dbReference type="NCBI Taxonomy" id="361101"/>
    <lineage>
        <taxon>Bacteria</taxon>
        <taxon>Bacillati</taxon>
        <taxon>Bacillota</taxon>
        <taxon>Bacilli</taxon>
        <taxon>Lactobacillales</taxon>
        <taxon>Streptococcaceae</taxon>
        <taxon>Streptococcus</taxon>
    </lineage>
</organism>
<feature type="domain" description="ABC transmembrane type-1" evidence="8">
    <location>
        <begin position="1"/>
        <end position="62"/>
    </location>
</feature>
<evidence type="ECO:0000256" key="7">
    <source>
        <dbReference type="RuleBase" id="RU363032"/>
    </source>
</evidence>
<dbReference type="GO" id="GO:0005886">
    <property type="term" value="C:plasma membrane"/>
    <property type="evidence" value="ECO:0007669"/>
    <property type="project" value="UniProtKB-SubCell"/>
</dbReference>
<comment type="subcellular location">
    <subcellularLocation>
        <location evidence="1 7">Cell membrane</location>
        <topology evidence="1 7">Multi-pass membrane protein</topology>
    </subcellularLocation>
</comment>
<reference evidence="9 10" key="1">
    <citation type="submission" date="2019-05" db="EMBL/GenBank/DDBJ databases">
        <authorList>
            <consortium name="Pathogen Informatics"/>
        </authorList>
    </citation>
    <scope>NUCLEOTIDE SEQUENCE [LARGE SCALE GENOMIC DNA]</scope>
    <source>
        <strain evidence="9 10">NCTC5385</strain>
    </source>
</reference>
<dbReference type="InterPro" id="IPR000515">
    <property type="entry name" value="MetI-like"/>
</dbReference>
<evidence type="ECO:0000256" key="2">
    <source>
        <dbReference type="ARBA" id="ARBA00022448"/>
    </source>
</evidence>
<evidence type="ECO:0000259" key="8">
    <source>
        <dbReference type="PROSITE" id="PS50928"/>
    </source>
</evidence>
<dbReference type="Gene3D" id="1.10.3720.10">
    <property type="entry name" value="MetI-like"/>
    <property type="match status" value="1"/>
</dbReference>
<keyword evidence="2 7" id="KW-0813">Transport</keyword>
<evidence type="ECO:0000256" key="5">
    <source>
        <dbReference type="ARBA" id="ARBA00022989"/>
    </source>
</evidence>
<comment type="caution">
    <text evidence="7">Lacks conserved residue(s) required for the propagation of feature annotation.</text>
</comment>
<name>A0A4U9Z9T5_9STRE</name>
<evidence type="ECO:0000256" key="4">
    <source>
        <dbReference type="ARBA" id="ARBA00022692"/>
    </source>
</evidence>
<dbReference type="SUPFAM" id="SSF161098">
    <property type="entry name" value="MetI-like"/>
    <property type="match status" value="1"/>
</dbReference>
<keyword evidence="4 7" id="KW-0812">Transmembrane</keyword>
<keyword evidence="6 7" id="KW-0472">Membrane</keyword>
<proteinExistence type="inferred from homology"/>
<evidence type="ECO:0000313" key="10">
    <source>
        <dbReference type="Proteomes" id="UP000304914"/>
    </source>
</evidence>
<keyword evidence="3" id="KW-1003">Cell membrane</keyword>
<dbReference type="Proteomes" id="UP000304914">
    <property type="component" value="Chromosome"/>
</dbReference>
<sequence>MYSITIIGIWSSVGYGMILILAGLQEIPRDYYEVAVIDSASPIKQIFHITLPLVSPTLFLSL</sequence>
<dbReference type="InterPro" id="IPR035906">
    <property type="entry name" value="MetI-like_sf"/>
</dbReference>
<feature type="transmembrane region" description="Helical" evidence="7">
    <location>
        <begin position="6"/>
        <end position="24"/>
    </location>
</feature>
<evidence type="ECO:0000256" key="3">
    <source>
        <dbReference type="ARBA" id="ARBA00022475"/>
    </source>
</evidence>
<evidence type="ECO:0000313" key="9">
    <source>
        <dbReference type="EMBL" id="VTS37193.1"/>
    </source>
</evidence>
<dbReference type="AlphaFoldDB" id="A0A4U9Z9T5"/>
<dbReference type="InterPro" id="IPR051393">
    <property type="entry name" value="ABC_transporter_permease"/>
</dbReference>